<gene>
    <name evidence="1" type="ORF">HHL11_10520</name>
</gene>
<dbReference type="EMBL" id="JABBFX010000001">
    <property type="protein sequence ID" value="NML44185.1"/>
    <property type="molecule type" value="Genomic_DNA"/>
</dbReference>
<accession>A0A848H043</accession>
<evidence type="ECO:0000313" key="1">
    <source>
        <dbReference type="EMBL" id="NML44185.1"/>
    </source>
</evidence>
<reference evidence="1 2" key="1">
    <citation type="submission" date="2020-04" db="EMBL/GenBank/DDBJ databases">
        <title>Ramlibacter sp. G-1-2-2 isolated from soil.</title>
        <authorList>
            <person name="Dahal R.H."/>
        </authorList>
    </citation>
    <scope>NUCLEOTIDE SEQUENCE [LARGE SCALE GENOMIC DNA]</scope>
    <source>
        <strain evidence="1 2">G-1-2-2</strain>
    </source>
</reference>
<dbReference type="AlphaFoldDB" id="A0A848H043"/>
<sequence>MHTTYSISDGGRAAAGYSERSDCAVRSLALSTGMPYVRAYKICEDAGRRPRRAMRPEAVDAVYLRYASAPWASFLDRPPTKRPTVAQLARELRSGRYIFKVRHHVFAVIDGTCMDVFAKFASRRRVEGYWSMATLA</sequence>
<keyword evidence="2" id="KW-1185">Reference proteome</keyword>
<organism evidence="1 2">
    <name type="scientific">Ramlibacter agri</name>
    <dbReference type="NCBI Taxonomy" id="2728837"/>
    <lineage>
        <taxon>Bacteria</taxon>
        <taxon>Pseudomonadati</taxon>
        <taxon>Pseudomonadota</taxon>
        <taxon>Betaproteobacteria</taxon>
        <taxon>Burkholderiales</taxon>
        <taxon>Comamonadaceae</taxon>
        <taxon>Ramlibacter</taxon>
    </lineage>
</organism>
<dbReference type="Proteomes" id="UP000541185">
    <property type="component" value="Unassembled WGS sequence"/>
</dbReference>
<proteinExistence type="predicted"/>
<name>A0A848H043_9BURK</name>
<dbReference type="RefSeq" id="WP_169418337.1">
    <property type="nucleotide sequence ID" value="NZ_JABBFX010000001.1"/>
</dbReference>
<comment type="caution">
    <text evidence="1">The sequence shown here is derived from an EMBL/GenBank/DDBJ whole genome shotgun (WGS) entry which is preliminary data.</text>
</comment>
<evidence type="ECO:0000313" key="2">
    <source>
        <dbReference type="Proteomes" id="UP000541185"/>
    </source>
</evidence>
<protein>
    <submittedName>
        <fullName evidence="1">Uncharacterized protein</fullName>
    </submittedName>
</protein>